<feature type="domain" description="HTH tetR-type" evidence="5">
    <location>
        <begin position="7"/>
        <end position="67"/>
    </location>
</feature>
<accession>A0ABX8D3K8</accession>
<organism evidence="6 7">
    <name type="scientific">Nocardia tengchongensis</name>
    <dbReference type="NCBI Taxonomy" id="2055889"/>
    <lineage>
        <taxon>Bacteria</taxon>
        <taxon>Bacillati</taxon>
        <taxon>Actinomycetota</taxon>
        <taxon>Actinomycetes</taxon>
        <taxon>Mycobacteriales</taxon>
        <taxon>Nocardiaceae</taxon>
        <taxon>Nocardia</taxon>
    </lineage>
</organism>
<evidence type="ECO:0000256" key="4">
    <source>
        <dbReference type="PROSITE-ProRule" id="PRU00335"/>
    </source>
</evidence>
<dbReference type="Proteomes" id="UP000683310">
    <property type="component" value="Chromosome"/>
</dbReference>
<dbReference type="InterPro" id="IPR036271">
    <property type="entry name" value="Tet_transcr_reg_TetR-rel_C_sf"/>
</dbReference>
<dbReference type="InterPro" id="IPR011075">
    <property type="entry name" value="TetR_C"/>
</dbReference>
<evidence type="ECO:0000256" key="3">
    <source>
        <dbReference type="ARBA" id="ARBA00023163"/>
    </source>
</evidence>
<protein>
    <submittedName>
        <fullName evidence="6">TetR/AcrR family transcriptional regulator</fullName>
    </submittedName>
</protein>
<evidence type="ECO:0000313" key="6">
    <source>
        <dbReference type="EMBL" id="QVI25275.1"/>
    </source>
</evidence>
<dbReference type="PROSITE" id="PS50977">
    <property type="entry name" value="HTH_TETR_2"/>
    <property type="match status" value="1"/>
</dbReference>
<dbReference type="Gene3D" id="1.10.10.60">
    <property type="entry name" value="Homeodomain-like"/>
    <property type="match status" value="1"/>
</dbReference>
<dbReference type="InterPro" id="IPR009057">
    <property type="entry name" value="Homeodomain-like_sf"/>
</dbReference>
<name>A0ABX8D3K8_9NOCA</name>
<dbReference type="Gene3D" id="1.10.357.10">
    <property type="entry name" value="Tetracycline Repressor, domain 2"/>
    <property type="match status" value="1"/>
</dbReference>
<dbReference type="PANTHER" id="PTHR30055:SF148">
    <property type="entry name" value="TETR-FAMILY TRANSCRIPTIONAL REGULATOR"/>
    <property type="match status" value="1"/>
</dbReference>
<keyword evidence="2 4" id="KW-0238">DNA-binding</keyword>
<evidence type="ECO:0000256" key="1">
    <source>
        <dbReference type="ARBA" id="ARBA00023015"/>
    </source>
</evidence>
<dbReference type="InterPro" id="IPR001647">
    <property type="entry name" value="HTH_TetR"/>
</dbReference>
<gene>
    <name evidence="6" type="ORF">KHQ06_32325</name>
</gene>
<proteinExistence type="predicted"/>
<sequence length="193" mass="20443">MGRPRNAALDTAITAAVEQLLLADGYGAVTIDRVAALAGTTRTALYRRFPGRVALIASALAAHFGTDPAPDTGNLRDDLTELQRRQVEFFQNPVVAAGIAGLLGDLSSDPEWSALFHEGFMAPRRRSTEAMFQRAVDRGEIPPVTHPTVVSDILTGPLLLHVMLPATGPLDDTLVAATVDSALHLLSAGVREG</sequence>
<dbReference type="Pfam" id="PF16859">
    <property type="entry name" value="TetR_C_11"/>
    <property type="match status" value="1"/>
</dbReference>
<dbReference type="PANTHER" id="PTHR30055">
    <property type="entry name" value="HTH-TYPE TRANSCRIPTIONAL REGULATOR RUTR"/>
    <property type="match status" value="1"/>
</dbReference>
<dbReference type="EMBL" id="CP074371">
    <property type="protein sequence ID" value="QVI25275.1"/>
    <property type="molecule type" value="Genomic_DNA"/>
</dbReference>
<evidence type="ECO:0000256" key="2">
    <source>
        <dbReference type="ARBA" id="ARBA00023125"/>
    </source>
</evidence>
<reference evidence="6 7" key="1">
    <citation type="submission" date="2021-04" db="EMBL/GenBank/DDBJ databases">
        <title>Nocardia tengchongensis.</title>
        <authorList>
            <person name="Zhuang k."/>
            <person name="Ran Y."/>
            <person name="Li W."/>
        </authorList>
    </citation>
    <scope>NUCLEOTIDE SEQUENCE [LARGE SCALE GENOMIC DNA]</scope>
    <source>
        <strain evidence="6 7">CFH S0057</strain>
    </source>
</reference>
<keyword evidence="7" id="KW-1185">Reference proteome</keyword>
<evidence type="ECO:0000313" key="7">
    <source>
        <dbReference type="Proteomes" id="UP000683310"/>
    </source>
</evidence>
<dbReference type="InterPro" id="IPR050109">
    <property type="entry name" value="HTH-type_TetR-like_transc_reg"/>
</dbReference>
<dbReference type="SUPFAM" id="SSF48498">
    <property type="entry name" value="Tetracyclin repressor-like, C-terminal domain"/>
    <property type="match status" value="1"/>
</dbReference>
<dbReference type="Pfam" id="PF00440">
    <property type="entry name" value="TetR_N"/>
    <property type="match status" value="1"/>
</dbReference>
<keyword evidence="1" id="KW-0805">Transcription regulation</keyword>
<feature type="DNA-binding region" description="H-T-H motif" evidence="4">
    <location>
        <begin position="30"/>
        <end position="49"/>
    </location>
</feature>
<keyword evidence="3" id="KW-0804">Transcription</keyword>
<evidence type="ECO:0000259" key="5">
    <source>
        <dbReference type="PROSITE" id="PS50977"/>
    </source>
</evidence>
<dbReference type="SUPFAM" id="SSF46689">
    <property type="entry name" value="Homeodomain-like"/>
    <property type="match status" value="1"/>
</dbReference>